<proteinExistence type="predicted"/>
<gene>
    <name evidence="1" type="ORF">UFOVP218_125</name>
</gene>
<evidence type="ECO:0000313" key="1">
    <source>
        <dbReference type="EMBL" id="CAB5218758.1"/>
    </source>
</evidence>
<protein>
    <submittedName>
        <fullName evidence="1">Uncharacterized protein</fullName>
    </submittedName>
</protein>
<dbReference type="EMBL" id="LR798261">
    <property type="protein sequence ID" value="CAB5218758.1"/>
    <property type="molecule type" value="Genomic_DNA"/>
</dbReference>
<accession>A0A6J7WPJ4</accession>
<reference evidence="1" key="1">
    <citation type="submission" date="2020-05" db="EMBL/GenBank/DDBJ databases">
        <authorList>
            <person name="Chiriac C."/>
            <person name="Salcher M."/>
            <person name="Ghai R."/>
            <person name="Kavagutti S V."/>
        </authorList>
    </citation>
    <scope>NUCLEOTIDE SEQUENCE</scope>
</reference>
<organism evidence="1">
    <name type="scientific">uncultured Caudovirales phage</name>
    <dbReference type="NCBI Taxonomy" id="2100421"/>
    <lineage>
        <taxon>Viruses</taxon>
        <taxon>Duplodnaviria</taxon>
        <taxon>Heunggongvirae</taxon>
        <taxon>Uroviricota</taxon>
        <taxon>Caudoviricetes</taxon>
        <taxon>Peduoviridae</taxon>
        <taxon>Maltschvirus</taxon>
        <taxon>Maltschvirus maltsch</taxon>
    </lineage>
</organism>
<sequence length="212" mass="23977">MALSFKNTKGKAQSNKVESYEYKDGENTVRLIGGVLPRYIYWLKGTNNKDIPVECLAFSREKEKFDNVEKDHVNDYFPEAKCSWSYSVNCIDPKSQKVVALNLKKKLFEQIVTAAEDLGDPTDYDTGWDVVFKRVKTGPLTFNVEYTLQVLRCKARALTDEERAMADAAKSIDEKFPRPTEADVKALLEKITSNVDDESTDIAESEAVKELG</sequence>
<name>A0A6J7WPJ4_9CAUD</name>